<dbReference type="EMBL" id="JAINZZ010000043">
    <property type="protein sequence ID" value="MBY8881183.1"/>
    <property type="molecule type" value="Genomic_DNA"/>
</dbReference>
<comment type="similarity">
    <text evidence="1 3">Belongs to the short-chain dehydrogenases/reductases (SDR) family.</text>
</comment>
<dbReference type="CDD" id="cd05374">
    <property type="entry name" value="17beta-HSD-like_SDR_c"/>
    <property type="match status" value="1"/>
</dbReference>
<keyword evidence="2" id="KW-0560">Oxidoreductase</keyword>
<name>A0ABS7QDD5_9ACTN</name>
<accession>A0ABS7QDD5</accession>
<reference evidence="5 6" key="1">
    <citation type="submission" date="2021-08" db="EMBL/GenBank/DDBJ databases">
        <title>WGS of actinomycetes from Thailand.</title>
        <authorList>
            <person name="Thawai C."/>
        </authorList>
    </citation>
    <scope>NUCLEOTIDE SEQUENCE [LARGE SCALE GENOMIC DNA]</scope>
    <source>
        <strain evidence="5 6">PLK6-54</strain>
    </source>
</reference>
<dbReference type="PANTHER" id="PTHR43976">
    <property type="entry name" value="SHORT CHAIN DEHYDROGENASE"/>
    <property type="match status" value="1"/>
</dbReference>
<dbReference type="PRINTS" id="PR00080">
    <property type="entry name" value="SDRFAMILY"/>
</dbReference>
<dbReference type="NCBIfam" id="NF004824">
    <property type="entry name" value="PRK06180.1"/>
    <property type="match status" value="1"/>
</dbReference>
<feature type="domain" description="Ketoreductase" evidence="4">
    <location>
        <begin position="29"/>
        <end position="214"/>
    </location>
</feature>
<dbReference type="PRINTS" id="PR00081">
    <property type="entry name" value="GDHRDH"/>
</dbReference>
<organism evidence="5 6">
    <name type="scientific">Actinacidiphila acidipaludis</name>
    <dbReference type="NCBI Taxonomy" id="2873382"/>
    <lineage>
        <taxon>Bacteria</taxon>
        <taxon>Bacillati</taxon>
        <taxon>Actinomycetota</taxon>
        <taxon>Actinomycetes</taxon>
        <taxon>Kitasatosporales</taxon>
        <taxon>Streptomycetaceae</taxon>
        <taxon>Actinacidiphila</taxon>
    </lineage>
</organism>
<evidence type="ECO:0000259" key="4">
    <source>
        <dbReference type="SMART" id="SM00822"/>
    </source>
</evidence>
<protein>
    <submittedName>
        <fullName evidence="5">SDR family NAD(P)-dependent oxidoreductase</fullName>
    </submittedName>
</protein>
<dbReference type="InterPro" id="IPR002347">
    <property type="entry name" value="SDR_fam"/>
</dbReference>
<dbReference type="InterPro" id="IPR051911">
    <property type="entry name" value="SDR_oxidoreductase"/>
</dbReference>
<dbReference type="InterPro" id="IPR057326">
    <property type="entry name" value="KR_dom"/>
</dbReference>
<gene>
    <name evidence="5" type="ORF">K7862_26620</name>
</gene>
<dbReference type="InterPro" id="IPR036291">
    <property type="entry name" value="NAD(P)-bd_dom_sf"/>
</dbReference>
<evidence type="ECO:0000313" key="5">
    <source>
        <dbReference type="EMBL" id="MBY8881183.1"/>
    </source>
</evidence>
<keyword evidence="6" id="KW-1185">Reference proteome</keyword>
<comment type="caution">
    <text evidence="5">The sequence shown here is derived from an EMBL/GenBank/DDBJ whole genome shotgun (WGS) entry which is preliminary data.</text>
</comment>
<evidence type="ECO:0000256" key="2">
    <source>
        <dbReference type="ARBA" id="ARBA00023002"/>
    </source>
</evidence>
<dbReference type="SMART" id="SM00822">
    <property type="entry name" value="PKS_KR"/>
    <property type="match status" value="1"/>
</dbReference>
<proteinExistence type="inferred from homology"/>
<dbReference type="Proteomes" id="UP000778578">
    <property type="component" value="Unassembled WGS sequence"/>
</dbReference>
<dbReference type="Pfam" id="PF00106">
    <property type="entry name" value="adh_short"/>
    <property type="match status" value="1"/>
</dbReference>
<dbReference type="PANTHER" id="PTHR43976:SF16">
    <property type="entry name" value="SHORT-CHAIN DEHYDROGENASE_REDUCTASE FAMILY PROTEIN"/>
    <property type="match status" value="1"/>
</dbReference>
<evidence type="ECO:0000256" key="1">
    <source>
        <dbReference type="ARBA" id="ARBA00006484"/>
    </source>
</evidence>
<dbReference type="NCBIfam" id="NF006114">
    <property type="entry name" value="PRK08263.1"/>
    <property type="match status" value="1"/>
</dbReference>
<dbReference type="Gene3D" id="3.40.50.720">
    <property type="entry name" value="NAD(P)-binding Rossmann-like Domain"/>
    <property type="match status" value="1"/>
</dbReference>
<evidence type="ECO:0000313" key="6">
    <source>
        <dbReference type="Proteomes" id="UP000778578"/>
    </source>
</evidence>
<sequence>MTNKTPAPFDISAPFDVTARSAGTPEETPVWLITGSSSGLGRALAEHALERGDRVAVTARDAASVADLAAAYGDRALALRLDVTDPASVAAAVEASEKEFGRIDVLVNNAGYGYLAAVEEGEDAAVRALYDTNVHGVVTVLKAVLPGMRARRRGRIVNVSSFGGLAAFAATGYYHATKFALEGLSESLAAEVGPLGIAVTIVEPGGLRTRWAGSSMRQSATRLEDYEQTAGQRRAATLAVSGRQPGDPVRAAAAIAAVVDAAAPPLRLLLGSDALAGARARLERLQGEIDANETLTRSTDLEPRP</sequence>
<dbReference type="RefSeq" id="WP_222966987.1">
    <property type="nucleotide sequence ID" value="NZ_JAINZZ010000043.1"/>
</dbReference>
<dbReference type="SUPFAM" id="SSF51735">
    <property type="entry name" value="NAD(P)-binding Rossmann-fold domains"/>
    <property type="match status" value="1"/>
</dbReference>
<evidence type="ECO:0000256" key="3">
    <source>
        <dbReference type="RuleBase" id="RU000363"/>
    </source>
</evidence>